<accession>A0A419S438</accession>
<evidence type="ECO:0000313" key="1">
    <source>
        <dbReference type="EMBL" id="RKD14388.1"/>
    </source>
</evidence>
<comment type="caution">
    <text evidence="1">The sequence shown here is derived from an EMBL/GenBank/DDBJ whole genome shotgun (WGS) entry which is preliminary data.</text>
</comment>
<dbReference type="Pfam" id="PF14059">
    <property type="entry name" value="DUF4251"/>
    <property type="match status" value="1"/>
</dbReference>
<name>A0A419S438_9SPHI</name>
<dbReference type="EMBL" id="MBTA01000026">
    <property type="protein sequence ID" value="RKD14388.1"/>
    <property type="molecule type" value="Genomic_DNA"/>
</dbReference>
<protein>
    <recommendedName>
        <fullName evidence="3">DUF4251 domain-containing protein</fullName>
    </recommendedName>
</protein>
<organism evidence="1 2">
    <name type="scientific">Pelobium manganitolerans</name>
    <dbReference type="NCBI Taxonomy" id="1842495"/>
    <lineage>
        <taxon>Bacteria</taxon>
        <taxon>Pseudomonadati</taxon>
        <taxon>Bacteroidota</taxon>
        <taxon>Sphingobacteriia</taxon>
        <taxon>Sphingobacteriales</taxon>
        <taxon>Sphingobacteriaceae</taxon>
        <taxon>Pelobium</taxon>
    </lineage>
</organism>
<proteinExistence type="predicted"/>
<keyword evidence="2" id="KW-1185">Reference proteome</keyword>
<dbReference type="InterPro" id="IPR025347">
    <property type="entry name" value="DUF4251"/>
</dbReference>
<sequence length="158" mass="17656">MLGLTLSFLSSCLTQKEKQQHLVLVDSLLKADHFKFVAQQANPLRANIVSPRLQQLNGSYYMLVSKDTVKAYLPYFGVAQQAPYSSSENGIQFTSTDFSYVKNQTKNGYEISIKPKNYDRANSLFFSISPSGSATLNVSSNHRDPISFTGTIEQWGKD</sequence>
<evidence type="ECO:0000313" key="2">
    <source>
        <dbReference type="Proteomes" id="UP000283433"/>
    </source>
</evidence>
<evidence type="ECO:0008006" key="3">
    <source>
        <dbReference type="Google" id="ProtNLM"/>
    </source>
</evidence>
<gene>
    <name evidence="1" type="ORF">BCY91_07870</name>
</gene>
<dbReference type="AlphaFoldDB" id="A0A419S438"/>
<dbReference type="Gene3D" id="2.40.128.410">
    <property type="match status" value="1"/>
</dbReference>
<dbReference type="Proteomes" id="UP000283433">
    <property type="component" value="Unassembled WGS sequence"/>
</dbReference>
<reference evidence="1 2" key="1">
    <citation type="submission" date="2016-07" db="EMBL/GenBank/DDBJ databases">
        <title>Genome of Pelobium manganitolerans.</title>
        <authorList>
            <person name="Wu S."/>
            <person name="Wang G."/>
        </authorList>
    </citation>
    <scope>NUCLEOTIDE SEQUENCE [LARGE SCALE GENOMIC DNA]</scope>
    <source>
        <strain evidence="1 2">YS-25</strain>
    </source>
</reference>